<reference evidence="2" key="1">
    <citation type="journal article" date="2013" name="Science">
        <title>Comparative analysis of bat genomes provides insight into the evolution of flight and immunity.</title>
        <authorList>
            <person name="Zhang G."/>
            <person name="Cowled C."/>
            <person name="Shi Z."/>
            <person name="Huang Z."/>
            <person name="Bishop-Lilly K.A."/>
            <person name="Fang X."/>
            <person name="Wynne J.W."/>
            <person name="Xiong Z."/>
            <person name="Baker M.L."/>
            <person name="Zhao W."/>
            <person name="Tachedjian M."/>
            <person name="Zhu Y."/>
            <person name="Zhou P."/>
            <person name="Jiang X."/>
            <person name="Ng J."/>
            <person name="Yang L."/>
            <person name="Wu L."/>
            <person name="Xiao J."/>
            <person name="Feng Y."/>
            <person name="Chen Y."/>
            <person name="Sun X."/>
            <person name="Zhang Y."/>
            <person name="Marsh G.A."/>
            <person name="Crameri G."/>
            <person name="Broder C.C."/>
            <person name="Frey K.G."/>
            <person name="Wang L.F."/>
            <person name="Wang J."/>
        </authorList>
    </citation>
    <scope>NUCLEOTIDE SEQUENCE [LARGE SCALE GENOMIC DNA]</scope>
</reference>
<evidence type="ECO:0000313" key="2">
    <source>
        <dbReference type="Proteomes" id="UP000010552"/>
    </source>
</evidence>
<accession>L5L2K7</accession>
<sequence length="82" mass="9191">MARVVFTLEAPGGHSRFPQLCIWAAANHRFCQLWCLLYPRVFLLVSVLSSQGKEGNMIARRLEDYGRAVTTAAPSHQATLYP</sequence>
<dbReference type="AlphaFoldDB" id="L5L2K7"/>
<dbReference type="EMBL" id="KB030406">
    <property type="protein sequence ID" value="ELK17283.1"/>
    <property type="molecule type" value="Genomic_DNA"/>
</dbReference>
<gene>
    <name evidence="1" type="ORF">PAL_GLEAN10018774</name>
</gene>
<evidence type="ECO:0000313" key="1">
    <source>
        <dbReference type="EMBL" id="ELK17283.1"/>
    </source>
</evidence>
<protein>
    <submittedName>
        <fullName evidence="1">Uncharacterized protein</fullName>
    </submittedName>
</protein>
<proteinExistence type="predicted"/>
<organism evidence="1 2">
    <name type="scientific">Pteropus alecto</name>
    <name type="common">Black flying fox</name>
    <dbReference type="NCBI Taxonomy" id="9402"/>
    <lineage>
        <taxon>Eukaryota</taxon>
        <taxon>Metazoa</taxon>
        <taxon>Chordata</taxon>
        <taxon>Craniata</taxon>
        <taxon>Vertebrata</taxon>
        <taxon>Euteleostomi</taxon>
        <taxon>Mammalia</taxon>
        <taxon>Eutheria</taxon>
        <taxon>Laurasiatheria</taxon>
        <taxon>Chiroptera</taxon>
        <taxon>Yinpterochiroptera</taxon>
        <taxon>Pteropodoidea</taxon>
        <taxon>Pteropodidae</taxon>
        <taxon>Pteropodinae</taxon>
        <taxon>Pteropus</taxon>
    </lineage>
</organism>
<name>L5L2K7_PTEAL</name>
<dbReference type="Proteomes" id="UP000010552">
    <property type="component" value="Unassembled WGS sequence"/>
</dbReference>
<keyword evidence="2" id="KW-1185">Reference proteome</keyword>
<dbReference type="InParanoid" id="L5L2K7"/>